<dbReference type="PANTHER" id="PTHR34387:SF1">
    <property type="entry name" value="PERIPLASMIC IMMUNOGENIC PROTEIN"/>
    <property type="match status" value="1"/>
</dbReference>
<dbReference type="InterPro" id="IPR007497">
    <property type="entry name" value="SIMPL/DUF541"/>
</dbReference>
<dbReference type="Proteomes" id="UP000317371">
    <property type="component" value="Unassembled WGS sequence"/>
</dbReference>
<keyword evidence="2" id="KW-1185">Reference proteome</keyword>
<reference evidence="1 2" key="1">
    <citation type="submission" date="2019-06" db="EMBL/GenBank/DDBJ databases">
        <title>Genome sequence of Litorilinea aerophila BAA-2444.</title>
        <authorList>
            <person name="Maclea K.S."/>
            <person name="Maurais E.G."/>
            <person name="Iannazzi L.C."/>
        </authorList>
    </citation>
    <scope>NUCLEOTIDE SEQUENCE [LARGE SCALE GENOMIC DNA]</scope>
    <source>
        <strain evidence="1 2">ATCC BAA-2444</strain>
    </source>
</reference>
<comment type="caution">
    <text evidence="1">The sequence shown here is derived from an EMBL/GenBank/DDBJ whole genome shotgun (WGS) entry which is preliminary data.</text>
</comment>
<dbReference type="EMBL" id="VIGC01000053">
    <property type="protein sequence ID" value="TQE93071.1"/>
    <property type="molecule type" value="Genomic_DNA"/>
</dbReference>
<dbReference type="OrthoDB" id="9785192at2"/>
<dbReference type="RefSeq" id="WP_141612528.1">
    <property type="nucleotide sequence ID" value="NZ_VIGC02000053.1"/>
</dbReference>
<evidence type="ECO:0000313" key="1">
    <source>
        <dbReference type="EMBL" id="TQE93071.1"/>
    </source>
</evidence>
<dbReference type="Pfam" id="PF04402">
    <property type="entry name" value="SIMPL"/>
    <property type="match status" value="1"/>
</dbReference>
<organism evidence="1 2">
    <name type="scientific">Litorilinea aerophila</name>
    <dbReference type="NCBI Taxonomy" id="1204385"/>
    <lineage>
        <taxon>Bacteria</taxon>
        <taxon>Bacillati</taxon>
        <taxon>Chloroflexota</taxon>
        <taxon>Caldilineae</taxon>
        <taxon>Caldilineales</taxon>
        <taxon>Caldilineaceae</taxon>
        <taxon>Litorilinea</taxon>
    </lineage>
</organism>
<accession>A0A540V8M9</accession>
<dbReference type="Gene3D" id="3.30.70.2970">
    <property type="entry name" value="Protein of unknown function (DUF541), domain 2"/>
    <property type="match status" value="1"/>
</dbReference>
<evidence type="ECO:0000313" key="2">
    <source>
        <dbReference type="Proteomes" id="UP000317371"/>
    </source>
</evidence>
<gene>
    <name evidence="1" type="ORF">FKZ61_22995</name>
</gene>
<dbReference type="InterPro" id="IPR052022">
    <property type="entry name" value="26kDa_periplasmic_antigen"/>
</dbReference>
<dbReference type="InParanoid" id="A0A540V8M9"/>
<protein>
    <submittedName>
        <fullName evidence="1">DUF541 domain-containing protein</fullName>
    </submittedName>
</protein>
<dbReference type="GO" id="GO:0006974">
    <property type="term" value="P:DNA damage response"/>
    <property type="evidence" value="ECO:0007669"/>
    <property type="project" value="TreeGrafter"/>
</dbReference>
<proteinExistence type="predicted"/>
<dbReference type="AlphaFoldDB" id="A0A540V8M9"/>
<name>A0A540V8M9_9CHLR</name>
<dbReference type="PANTHER" id="PTHR34387">
    <property type="entry name" value="SLR1258 PROTEIN"/>
    <property type="match status" value="1"/>
</dbReference>
<sequence>MHAFRNRTLVFLSATLLFLVSALGLVAVLGLAPQSELSAVHAQEAAAAQRTITVVGEGKVSIKPDIARAIIGVEVVKPSVKEASAENKAIVEAVLAALQEQGVAEKDIQTSGFSVYAERYGPEGPLAENDLRYRVTNNVNVTIRNLDNVGTLLDAAIEAGANNIFGVEFALDDPSVVEAEARAKAIEDARTKAEDLAQLTGMTVGEVLSVSEIIGSGGGYYASNFSERAAYGLGGGGGAPIAPGELELIMQLQVVYAAQ</sequence>
<dbReference type="Gene3D" id="3.30.110.170">
    <property type="entry name" value="Protein of unknown function (DUF541), domain 1"/>
    <property type="match status" value="1"/>
</dbReference>